<protein>
    <recommendedName>
        <fullName evidence="3">Zinc-binding domain-containing protein</fullName>
    </recommendedName>
</protein>
<dbReference type="RefSeq" id="WP_225240509.1">
    <property type="nucleotide sequence ID" value="NZ_JAHYBX010000014.1"/>
</dbReference>
<reference evidence="1 2" key="1">
    <citation type="submission" date="2021-07" db="EMBL/GenBank/DDBJ databases">
        <title>Characterization of Violacein-producing bacteria and related species.</title>
        <authorList>
            <person name="Wilson H.S."/>
            <person name="De Leon M.E."/>
        </authorList>
    </citation>
    <scope>NUCLEOTIDE SEQUENCE [LARGE SCALE GENOMIC DNA]</scope>
    <source>
        <strain evidence="1 2">HSC-2F05</strain>
    </source>
</reference>
<name>A0ABS7YF70_9BURK</name>
<accession>A0ABS7YF70</accession>
<gene>
    <name evidence="1" type="ORF">LE190_20855</name>
</gene>
<evidence type="ECO:0000313" key="1">
    <source>
        <dbReference type="EMBL" id="MCA1858360.1"/>
    </source>
</evidence>
<proteinExistence type="predicted"/>
<dbReference type="Proteomes" id="UP001198602">
    <property type="component" value="Unassembled WGS sequence"/>
</dbReference>
<evidence type="ECO:0008006" key="3">
    <source>
        <dbReference type="Google" id="ProtNLM"/>
    </source>
</evidence>
<comment type="caution">
    <text evidence="1">The sequence shown here is derived from an EMBL/GenBank/DDBJ whole genome shotgun (WGS) entry which is preliminary data.</text>
</comment>
<evidence type="ECO:0000313" key="2">
    <source>
        <dbReference type="Proteomes" id="UP001198602"/>
    </source>
</evidence>
<organism evidence="1 2">
    <name type="scientific">Massilia hydrophila</name>
    <dbReference type="NCBI Taxonomy" id="3044279"/>
    <lineage>
        <taxon>Bacteria</taxon>
        <taxon>Pseudomonadati</taxon>
        <taxon>Pseudomonadota</taxon>
        <taxon>Betaproteobacteria</taxon>
        <taxon>Burkholderiales</taxon>
        <taxon>Oxalobacteraceae</taxon>
        <taxon>Telluria group</taxon>
        <taxon>Massilia</taxon>
    </lineage>
</organism>
<keyword evidence="2" id="KW-1185">Reference proteome</keyword>
<dbReference type="EMBL" id="JAHYBX010000014">
    <property type="protein sequence ID" value="MCA1858360.1"/>
    <property type="molecule type" value="Genomic_DNA"/>
</dbReference>
<sequence length="145" mass="16346">MSIDTSGKWWKGSCPHDIAEYLAALFAESSPIHEYRPCICICGSESFLVHWIPDEGAVRRTCAHCRQQQFVCDSEEHWTGRPRKFRCVECKSDQANLGVCFSLDEDRGAVRWIYVGVRCTHCGCLGSIADWKVRYGPSLGLLSQA</sequence>